<dbReference type="OrthoDB" id="5755469at2"/>
<dbReference type="EMBL" id="QRAN01000005">
    <property type="protein sequence ID" value="RLQ22545.1"/>
    <property type="molecule type" value="Genomic_DNA"/>
</dbReference>
<dbReference type="Proteomes" id="UP000265509">
    <property type="component" value="Unassembled WGS sequence"/>
</dbReference>
<feature type="signal peptide" evidence="2">
    <location>
        <begin position="1"/>
        <end position="23"/>
    </location>
</feature>
<protein>
    <recommendedName>
        <fullName evidence="5">Outer membrane efflux protein</fullName>
    </recommendedName>
</protein>
<evidence type="ECO:0000313" key="4">
    <source>
        <dbReference type="Proteomes" id="UP000265509"/>
    </source>
</evidence>
<keyword evidence="1" id="KW-0175">Coiled coil</keyword>
<evidence type="ECO:0000256" key="1">
    <source>
        <dbReference type="SAM" id="Coils"/>
    </source>
</evidence>
<sequence>MYRTPCQVLALLLCSLVPLSGQASTSASELGLTDAVWAALERNSVEATPAPFSSSAWLAALPSLEISYLHSEERLGSDETELGLNLPLKSPYLREQDAILRSLDEKLSAADAEQRRLFFSGLVREAAWSARIAEVRLAQAEQRNQLLQQLHQREEALLEARSTNRYGLLLLRQELVDAQLQIADQRAELRRWLQQFRQLTGLASLPADLEEQAPDPSAAWHGHPMLRLLDIGWQQQQALIAASSERSTPWNLRLGAKKIEVASSDETQYGLAIEIPLGFLDWADEASRSDWREAARNYGRERDQLQTALEQRWQRLQLDAAHLRDRQALLEEAASISGELETQAEALGSQNELGREVWISRLIDSLERQSAAAINRLYIGQNLAMSRQAAGIPL</sequence>
<organism evidence="3 4">
    <name type="scientific">Seongchinamella sediminis</name>
    <dbReference type="NCBI Taxonomy" id="2283635"/>
    <lineage>
        <taxon>Bacteria</taxon>
        <taxon>Pseudomonadati</taxon>
        <taxon>Pseudomonadota</taxon>
        <taxon>Gammaproteobacteria</taxon>
        <taxon>Cellvibrionales</taxon>
        <taxon>Halieaceae</taxon>
        <taxon>Seongchinamella</taxon>
    </lineage>
</organism>
<keyword evidence="4" id="KW-1185">Reference proteome</keyword>
<dbReference type="Gene3D" id="1.20.1600.10">
    <property type="entry name" value="Outer membrane efflux proteins (OEP)"/>
    <property type="match status" value="1"/>
</dbReference>
<evidence type="ECO:0000256" key="2">
    <source>
        <dbReference type="SAM" id="SignalP"/>
    </source>
</evidence>
<comment type="caution">
    <text evidence="3">The sequence shown here is derived from an EMBL/GenBank/DDBJ whole genome shotgun (WGS) entry which is preliminary data.</text>
</comment>
<evidence type="ECO:0000313" key="3">
    <source>
        <dbReference type="EMBL" id="RLQ22545.1"/>
    </source>
</evidence>
<feature type="coiled-coil region" evidence="1">
    <location>
        <begin position="130"/>
        <end position="195"/>
    </location>
</feature>
<feature type="chain" id="PRO_5018001253" description="Outer membrane efflux protein" evidence="2">
    <location>
        <begin position="24"/>
        <end position="394"/>
    </location>
</feature>
<accession>A0A3L7E0U2</accession>
<proteinExistence type="predicted"/>
<reference evidence="3 4" key="1">
    <citation type="submission" date="2018-07" db="EMBL/GenBank/DDBJ databases">
        <title>Halioglobus sp. genome submission.</title>
        <authorList>
            <person name="Ye M.-Q."/>
            <person name="Du Z.-J."/>
        </authorList>
    </citation>
    <scope>NUCLEOTIDE SEQUENCE [LARGE SCALE GENOMIC DNA]</scope>
    <source>
        <strain evidence="3 4">U0301</strain>
    </source>
</reference>
<dbReference type="SUPFAM" id="SSF56954">
    <property type="entry name" value="Outer membrane efflux proteins (OEP)"/>
    <property type="match status" value="1"/>
</dbReference>
<dbReference type="RefSeq" id="WP_117953316.1">
    <property type="nucleotide sequence ID" value="NZ_QRAN01000005.1"/>
</dbReference>
<dbReference type="AlphaFoldDB" id="A0A3L7E0U2"/>
<keyword evidence="2" id="KW-0732">Signal</keyword>
<evidence type="ECO:0008006" key="5">
    <source>
        <dbReference type="Google" id="ProtNLM"/>
    </source>
</evidence>
<name>A0A3L7E0U2_9GAMM</name>
<gene>
    <name evidence="3" type="ORF">DWB85_06035</name>
</gene>